<keyword evidence="9" id="KW-1185">Reference proteome</keyword>
<gene>
    <name evidence="8" type="ORF">HLB23_03315</name>
</gene>
<keyword evidence="4 6" id="KW-0472">Membrane</keyword>
<feature type="region of interest" description="Disordered" evidence="5">
    <location>
        <begin position="483"/>
        <end position="502"/>
    </location>
</feature>
<dbReference type="AlphaFoldDB" id="A0A849BQN3"/>
<dbReference type="PROSITE" id="PS50850">
    <property type="entry name" value="MFS"/>
    <property type="match status" value="1"/>
</dbReference>
<feature type="transmembrane region" description="Helical" evidence="6">
    <location>
        <begin position="379"/>
        <end position="405"/>
    </location>
</feature>
<feature type="transmembrane region" description="Helical" evidence="6">
    <location>
        <begin position="113"/>
        <end position="134"/>
    </location>
</feature>
<evidence type="ECO:0000256" key="1">
    <source>
        <dbReference type="ARBA" id="ARBA00004651"/>
    </source>
</evidence>
<keyword evidence="2 6" id="KW-0812">Transmembrane</keyword>
<evidence type="ECO:0000313" key="9">
    <source>
        <dbReference type="Proteomes" id="UP000586827"/>
    </source>
</evidence>
<evidence type="ECO:0000259" key="7">
    <source>
        <dbReference type="PROSITE" id="PS50850"/>
    </source>
</evidence>
<comment type="caution">
    <text evidence="8">The sequence shown here is derived from an EMBL/GenBank/DDBJ whole genome shotgun (WGS) entry which is preliminary data.</text>
</comment>
<feature type="transmembrane region" description="Helical" evidence="6">
    <location>
        <begin position="20"/>
        <end position="44"/>
    </location>
</feature>
<keyword evidence="3 6" id="KW-1133">Transmembrane helix</keyword>
<evidence type="ECO:0000256" key="3">
    <source>
        <dbReference type="ARBA" id="ARBA00022989"/>
    </source>
</evidence>
<sequence length="571" mass="59183">MSALGVQRNTALPGTKSSAWVGVVAVFIAVFMQMVDATIVIVAIPDIVRDLGASSAESSLMLTGYTVALACSLLPSARLGMRWGRGGFFTAAVALFVVASVLCGVAPTPLTLIAARVLQGAAAGAVSAQPIAIITERFADSRRRNLAFALYGATAGTAAMLGPLVGGLLLGANPLDLSWRSIFLVNLIPGAVVLVLAARHLRGSVRSQRATLDPMGAVLAATGLFLLVYGLSIGREHAWSPPILAMLTASVIILAGFVAHERRLSGRGGSPLVDPGLFASARFLWWILACLVVYGVFAAYLFTMSVSLQFGLGYSALRTGVTTLPFSAGAVLGALSAPRLADRLGDRMIGIGFVLFGVLLVGWLLALEPTPAALSWPVLLIPLALGGFGVGMAAARLQIAVVAAVPPRSVDSASGLVPAAQQVGNSLGVALIGILFFHAVGAAAPSAVEPEQEQLKRELSIVTPFAPGIADEFARCATLQLRSPTPERTPTGCEHSATGTTPAAAKLREQTSTAVEESARRVSGTVFVSAFRTSAVVLLVLLTAAGVPFLARLRRNRPPSKPEVPVRQARI</sequence>
<feature type="transmembrane region" description="Helical" evidence="6">
    <location>
        <begin position="243"/>
        <end position="262"/>
    </location>
</feature>
<evidence type="ECO:0000313" key="8">
    <source>
        <dbReference type="EMBL" id="NNH68913.1"/>
    </source>
</evidence>
<name>A0A849BQN3_9NOCA</name>
<organism evidence="8 9">
    <name type="scientific">Nocardia uniformis</name>
    <dbReference type="NCBI Taxonomy" id="53432"/>
    <lineage>
        <taxon>Bacteria</taxon>
        <taxon>Bacillati</taxon>
        <taxon>Actinomycetota</taxon>
        <taxon>Actinomycetes</taxon>
        <taxon>Mycobacteriales</taxon>
        <taxon>Nocardiaceae</taxon>
        <taxon>Nocardia</taxon>
    </lineage>
</organism>
<dbReference type="CDD" id="cd17321">
    <property type="entry name" value="MFS_MMR_MDR_like"/>
    <property type="match status" value="1"/>
</dbReference>
<accession>A0A849BQN3</accession>
<feature type="transmembrane region" description="Helical" evidence="6">
    <location>
        <begin position="530"/>
        <end position="551"/>
    </location>
</feature>
<feature type="transmembrane region" description="Helical" evidence="6">
    <location>
        <begin position="348"/>
        <end position="367"/>
    </location>
</feature>
<feature type="domain" description="Major facilitator superfamily (MFS) profile" evidence="7">
    <location>
        <begin position="22"/>
        <end position="486"/>
    </location>
</feature>
<evidence type="ECO:0000256" key="2">
    <source>
        <dbReference type="ARBA" id="ARBA00022692"/>
    </source>
</evidence>
<dbReference type="PANTHER" id="PTHR42718:SF39">
    <property type="entry name" value="ACTINORHODIN TRANSPORTER-RELATED"/>
    <property type="match status" value="1"/>
</dbReference>
<feature type="transmembrane region" description="Helical" evidence="6">
    <location>
        <begin position="86"/>
        <end position="107"/>
    </location>
</feature>
<dbReference type="Gene3D" id="1.20.1720.10">
    <property type="entry name" value="Multidrug resistance protein D"/>
    <property type="match status" value="1"/>
</dbReference>
<evidence type="ECO:0000256" key="4">
    <source>
        <dbReference type="ARBA" id="ARBA00023136"/>
    </source>
</evidence>
<reference evidence="8 9" key="1">
    <citation type="submission" date="2020-05" db="EMBL/GenBank/DDBJ databases">
        <title>MicrobeNet Type strains.</title>
        <authorList>
            <person name="Nicholson A.C."/>
        </authorList>
    </citation>
    <scope>NUCLEOTIDE SEQUENCE [LARGE SCALE GENOMIC DNA]</scope>
    <source>
        <strain evidence="8 9">JCM 3224</strain>
    </source>
</reference>
<feature type="transmembrane region" description="Helical" evidence="6">
    <location>
        <begin position="315"/>
        <end position="336"/>
    </location>
</feature>
<dbReference type="EMBL" id="JABELX010000001">
    <property type="protein sequence ID" value="NNH68913.1"/>
    <property type="molecule type" value="Genomic_DNA"/>
</dbReference>
<evidence type="ECO:0000256" key="5">
    <source>
        <dbReference type="SAM" id="MobiDB-lite"/>
    </source>
</evidence>
<dbReference type="RefSeq" id="WP_067525863.1">
    <property type="nucleotide sequence ID" value="NZ_JABELX010000001.1"/>
</dbReference>
<feature type="transmembrane region" description="Helical" evidence="6">
    <location>
        <begin position="56"/>
        <end position="74"/>
    </location>
</feature>
<protein>
    <submittedName>
        <fullName evidence="8">MFS transporter</fullName>
    </submittedName>
</protein>
<proteinExistence type="predicted"/>
<feature type="transmembrane region" description="Helical" evidence="6">
    <location>
        <begin position="146"/>
        <end position="171"/>
    </location>
</feature>
<dbReference type="Gene3D" id="1.20.1250.20">
    <property type="entry name" value="MFS general substrate transporter like domains"/>
    <property type="match status" value="1"/>
</dbReference>
<dbReference type="InterPro" id="IPR020846">
    <property type="entry name" value="MFS_dom"/>
</dbReference>
<dbReference type="GO" id="GO:0022857">
    <property type="term" value="F:transmembrane transporter activity"/>
    <property type="evidence" value="ECO:0007669"/>
    <property type="project" value="InterPro"/>
</dbReference>
<comment type="subcellular location">
    <subcellularLocation>
        <location evidence="1">Cell membrane</location>
        <topology evidence="1">Multi-pass membrane protein</topology>
    </subcellularLocation>
</comment>
<evidence type="ECO:0000256" key="6">
    <source>
        <dbReference type="SAM" id="Phobius"/>
    </source>
</evidence>
<dbReference type="Pfam" id="PF07690">
    <property type="entry name" value="MFS_1"/>
    <property type="match status" value="1"/>
</dbReference>
<dbReference type="SUPFAM" id="SSF103473">
    <property type="entry name" value="MFS general substrate transporter"/>
    <property type="match status" value="1"/>
</dbReference>
<dbReference type="InterPro" id="IPR036259">
    <property type="entry name" value="MFS_trans_sf"/>
</dbReference>
<feature type="transmembrane region" description="Helical" evidence="6">
    <location>
        <begin position="210"/>
        <end position="231"/>
    </location>
</feature>
<dbReference type="Proteomes" id="UP000586827">
    <property type="component" value="Unassembled WGS sequence"/>
</dbReference>
<dbReference type="PANTHER" id="PTHR42718">
    <property type="entry name" value="MAJOR FACILITATOR SUPERFAMILY MULTIDRUG TRANSPORTER MFSC"/>
    <property type="match status" value="1"/>
</dbReference>
<feature type="transmembrane region" description="Helical" evidence="6">
    <location>
        <begin position="426"/>
        <end position="448"/>
    </location>
</feature>
<feature type="transmembrane region" description="Helical" evidence="6">
    <location>
        <begin position="177"/>
        <end position="198"/>
    </location>
</feature>
<feature type="transmembrane region" description="Helical" evidence="6">
    <location>
        <begin position="283"/>
        <end position="303"/>
    </location>
</feature>
<dbReference type="GO" id="GO:0005886">
    <property type="term" value="C:plasma membrane"/>
    <property type="evidence" value="ECO:0007669"/>
    <property type="project" value="UniProtKB-SubCell"/>
</dbReference>
<dbReference type="InterPro" id="IPR011701">
    <property type="entry name" value="MFS"/>
</dbReference>